<comment type="subcellular location">
    <subcellularLocation>
        <location evidence="1">Cell projection</location>
        <location evidence="1">Cilium</location>
    </subcellularLocation>
    <subcellularLocation>
        <location evidence="2">Cytoplasm</location>
    </subcellularLocation>
</comment>
<sequence length="371" mass="39984">FVLVLATSVMADPLIEVNPMTHDFGNVQVGSSSTAIITIMNVGTMPLMVTSINFQTGSSSEFSITPAQTFPIYIHPPNGLPHFIEVEVTFAPFAIGNVAATLEILSNDPNTEAVIVSLTGTGVAHEEPPVSVADILAFFDESVADNTLIGDGPGKSAEKRLNALRNMIEAAGDLIDEGYFAEACQQLSDAYKKTDGLPKPPDFVIGSAVSTLADMIEDLVDSGCYYDPVDFDLEILFANTMGYIITGSHGATYMVTGYPPQTDPTKVYPEEYWGEYPLYLPGSMALAGMMVTYNGPAEQIDMGFVTEVYVLQLDGSNGELINGPNTFDFTINKGETKIIPEGFRIPLGAKGLNRFIAKLYHDENLIMTEEG</sequence>
<dbReference type="InterPro" id="IPR053879">
    <property type="entry name" value="HYDIN_VesB_CFA65-like_Ig"/>
</dbReference>
<evidence type="ECO:0000313" key="7">
    <source>
        <dbReference type="EMBL" id="GAF78455.1"/>
    </source>
</evidence>
<keyword evidence="3" id="KW-0963">Cytoplasm</keyword>
<organism evidence="7">
    <name type="scientific">marine sediment metagenome</name>
    <dbReference type="NCBI Taxonomy" id="412755"/>
    <lineage>
        <taxon>unclassified sequences</taxon>
        <taxon>metagenomes</taxon>
        <taxon>ecological metagenomes</taxon>
    </lineage>
</organism>
<dbReference type="Gene3D" id="2.60.40.10">
    <property type="entry name" value="Immunoglobulins"/>
    <property type="match status" value="1"/>
</dbReference>
<evidence type="ECO:0000256" key="3">
    <source>
        <dbReference type="ARBA" id="ARBA00022490"/>
    </source>
</evidence>
<dbReference type="AlphaFoldDB" id="X0TQS6"/>
<gene>
    <name evidence="7" type="ORF">S01H1_16049</name>
</gene>
<keyword evidence="5" id="KW-0966">Cell projection</keyword>
<dbReference type="EMBL" id="BARS01008413">
    <property type="protein sequence ID" value="GAF78455.1"/>
    <property type="molecule type" value="Genomic_DNA"/>
</dbReference>
<dbReference type="Pfam" id="PF22544">
    <property type="entry name" value="HYDIN_VesB_CFA65-like_Ig"/>
    <property type="match status" value="1"/>
</dbReference>
<feature type="non-terminal residue" evidence="7">
    <location>
        <position position="371"/>
    </location>
</feature>
<dbReference type="GO" id="GO:0005929">
    <property type="term" value="C:cilium"/>
    <property type="evidence" value="ECO:0007669"/>
    <property type="project" value="UniProtKB-SubCell"/>
</dbReference>
<proteinExistence type="predicted"/>
<feature type="domain" description="HYDIN/VesB/CFA65-like Ig-like" evidence="6">
    <location>
        <begin position="13"/>
        <end position="120"/>
    </location>
</feature>
<evidence type="ECO:0000256" key="5">
    <source>
        <dbReference type="ARBA" id="ARBA00023273"/>
    </source>
</evidence>
<feature type="non-terminal residue" evidence="7">
    <location>
        <position position="1"/>
    </location>
</feature>
<evidence type="ECO:0000259" key="6">
    <source>
        <dbReference type="Pfam" id="PF22544"/>
    </source>
</evidence>
<evidence type="ECO:0000256" key="1">
    <source>
        <dbReference type="ARBA" id="ARBA00004138"/>
    </source>
</evidence>
<name>X0TQS6_9ZZZZ</name>
<dbReference type="NCBIfam" id="NF012200">
    <property type="entry name" value="choice_anch_D"/>
    <property type="match status" value="1"/>
</dbReference>
<evidence type="ECO:0000256" key="2">
    <source>
        <dbReference type="ARBA" id="ARBA00004496"/>
    </source>
</evidence>
<comment type="caution">
    <text evidence="7">The sequence shown here is derived from an EMBL/GenBank/DDBJ whole genome shotgun (WGS) entry which is preliminary data.</text>
</comment>
<accession>X0TQS6</accession>
<dbReference type="GO" id="GO:0005737">
    <property type="term" value="C:cytoplasm"/>
    <property type="evidence" value="ECO:0007669"/>
    <property type="project" value="UniProtKB-SubCell"/>
</dbReference>
<dbReference type="InterPro" id="IPR013783">
    <property type="entry name" value="Ig-like_fold"/>
</dbReference>
<keyword evidence="4" id="KW-0969">Cilium</keyword>
<protein>
    <recommendedName>
        <fullName evidence="6">HYDIN/VesB/CFA65-like Ig-like domain-containing protein</fullName>
    </recommendedName>
</protein>
<reference evidence="7" key="1">
    <citation type="journal article" date="2014" name="Front. Microbiol.">
        <title>High frequency of phylogenetically diverse reductive dehalogenase-homologous genes in deep subseafloor sedimentary metagenomes.</title>
        <authorList>
            <person name="Kawai M."/>
            <person name="Futagami T."/>
            <person name="Toyoda A."/>
            <person name="Takaki Y."/>
            <person name="Nishi S."/>
            <person name="Hori S."/>
            <person name="Arai W."/>
            <person name="Tsubouchi T."/>
            <person name="Morono Y."/>
            <person name="Uchiyama I."/>
            <person name="Ito T."/>
            <person name="Fujiyama A."/>
            <person name="Inagaki F."/>
            <person name="Takami H."/>
        </authorList>
    </citation>
    <scope>NUCLEOTIDE SEQUENCE</scope>
    <source>
        <strain evidence="7">Expedition CK06-06</strain>
    </source>
</reference>
<evidence type="ECO:0000256" key="4">
    <source>
        <dbReference type="ARBA" id="ARBA00023069"/>
    </source>
</evidence>